<accession>A0A5A8F2Q9</accession>
<comment type="subcellular location">
    <subcellularLocation>
        <location evidence="1">Membrane</location>
        <topology evidence="1">Multi-pass membrane protein</topology>
    </subcellularLocation>
</comment>
<sequence>MYYILFVVCAILIVYSGMALSKYGDVIASATNLGHSLVGILLLSVVTSLPELISSIGSVTVVDAPSLAFGNIFGSNMFNIFIIFLMDLLFKKDSIFVDISLANIVTGIYALLLTIVAIMGFVFKMPNFLWVSSGSIIIFVIYVASVYSAYRSSFFDIQMENEDEKVDSASLRKAVLLFTFFAIIIVVAGLLLSKSADVIALETGLGRSFVGAFLLAFVTSLPEISASIGAIRVGSANMAFGNIAGSCVFNVAILFFVDIFYMKGSVFEFVSLIHLKSALLSAIMLIIALIGVKQDKISRFRLGRISIYSFYIGIFYTFYLLYMYKMRGS</sequence>
<keyword evidence="8" id="KW-1185">Reference proteome</keyword>
<comment type="caution">
    <text evidence="7">The sequence shown here is derived from an EMBL/GenBank/DDBJ whole genome shotgun (WGS) entry which is preliminary data.</text>
</comment>
<proteinExistence type="predicted"/>
<reference evidence="7 8" key="1">
    <citation type="submission" date="2019-06" db="EMBL/GenBank/DDBJ databases">
        <title>Genomic insights into carbon and energy metabolism of Deferribacter autotrophicus revealed new metabolic traits in the phylum Deferribacteres.</title>
        <authorList>
            <person name="Slobodkin A.I."/>
            <person name="Slobodkina G.B."/>
            <person name="Allioux M."/>
            <person name="Alain K."/>
            <person name="Jebbar M."/>
            <person name="Shadrin V."/>
            <person name="Kublanov I.V."/>
            <person name="Toshchakov S.V."/>
            <person name="Bonch-Osmolovskaya E.A."/>
        </authorList>
    </citation>
    <scope>NUCLEOTIDE SEQUENCE [LARGE SCALE GENOMIC DNA]</scope>
    <source>
        <strain evidence="7 8">SL50</strain>
    </source>
</reference>
<feature type="domain" description="Sodium/calcium exchanger membrane region" evidence="6">
    <location>
        <begin position="174"/>
        <end position="323"/>
    </location>
</feature>
<name>A0A5A8F2Q9_9BACT</name>
<keyword evidence="3 5" id="KW-1133">Transmembrane helix</keyword>
<dbReference type="EMBL" id="VFJB01000006">
    <property type="protein sequence ID" value="KAA0257779.1"/>
    <property type="molecule type" value="Genomic_DNA"/>
</dbReference>
<evidence type="ECO:0000256" key="3">
    <source>
        <dbReference type="ARBA" id="ARBA00022989"/>
    </source>
</evidence>
<evidence type="ECO:0000313" key="8">
    <source>
        <dbReference type="Proteomes" id="UP000322876"/>
    </source>
</evidence>
<dbReference type="PANTHER" id="PTHR10846">
    <property type="entry name" value="SODIUM/POTASSIUM/CALCIUM EXCHANGER"/>
    <property type="match status" value="1"/>
</dbReference>
<dbReference type="OrthoDB" id="9794225at2"/>
<feature type="transmembrane region" description="Helical" evidence="5">
    <location>
        <begin position="68"/>
        <end position="89"/>
    </location>
</feature>
<dbReference type="GO" id="GO:0005886">
    <property type="term" value="C:plasma membrane"/>
    <property type="evidence" value="ECO:0007669"/>
    <property type="project" value="TreeGrafter"/>
</dbReference>
<dbReference type="Pfam" id="PF01699">
    <property type="entry name" value="Na_Ca_ex"/>
    <property type="match status" value="2"/>
</dbReference>
<dbReference type="Proteomes" id="UP000322876">
    <property type="component" value="Unassembled WGS sequence"/>
</dbReference>
<keyword evidence="2 5" id="KW-0812">Transmembrane</keyword>
<dbReference type="InterPro" id="IPR044880">
    <property type="entry name" value="NCX_ion-bd_dom_sf"/>
</dbReference>
<feature type="transmembrane region" description="Helical" evidence="5">
    <location>
        <begin position="171"/>
        <end position="192"/>
    </location>
</feature>
<dbReference type="InterPro" id="IPR004837">
    <property type="entry name" value="NaCa_Exmemb"/>
</dbReference>
<feature type="transmembrane region" description="Helical" evidence="5">
    <location>
        <begin position="129"/>
        <end position="150"/>
    </location>
</feature>
<feature type="domain" description="Sodium/calcium exchanger membrane region" evidence="6">
    <location>
        <begin position="2"/>
        <end position="146"/>
    </location>
</feature>
<dbReference type="RefSeq" id="WP_149266752.1">
    <property type="nucleotide sequence ID" value="NZ_VFJB01000006.1"/>
</dbReference>
<dbReference type="Gene3D" id="1.20.1420.30">
    <property type="entry name" value="NCX, central ion-binding region"/>
    <property type="match status" value="2"/>
</dbReference>
<dbReference type="PANTHER" id="PTHR10846:SF8">
    <property type="entry name" value="INNER MEMBRANE PROTEIN YRBG"/>
    <property type="match status" value="1"/>
</dbReference>
<protein>
    <submittedName>
        <fullName evidence="7">Sodium:calcium antiporter</fullName>
    </submittedName>
</protein>
<dbReference type="GO" id="GO:0005262">
    <property type="term" value="F:calcium channel activity"/>
    <property type="evidence" value="ECO:0007669"/>
    <property type="project" value="TreeGrafter"/>
</dbReference>
<dbReference type="GO" id="GO:0006874">
    <property type="term" value="P:intracellular calcium ion homeostasis"/>
    <property type="evidence" value="ECO:0007669"/>
    <property type="project" value="TreeGrafter"/>
</dbReference>
<feature type="transmembrane region" description="Helical" evidence="5">
    <location>
        <begin position="239"/>
        <end position="261"/>
    </location>
</feature>
<evidence type="ECO:0000256" key="1">
    <source>
        <dbReference type="ARBA" id="ARBA00004141"/>
    </source>
</evidence>
<gene>
    <name evidence="7" type="ORF">FHQ18_08535</name>
</gene>
<evidence type="ECO:0000256" key="4">
    <source>
        <dbReference type="ARBA" id="ARBA00023136"/>
    </source>
</evidence>
<evidence type="ECO:0000256" key="2">
    <source>
        <dbReference type="ARBA" id="ARBA00022692"/>
    </source>
</evidence>
<evidence type="ECO:0000259" key="6">
    <source>
        <dbReference type="Pfam" id="PF01699"/>
    </source>
</evidence>
<keyword evidence="4 5" id="KW-0472">Membrane</keyword>
<evidence type="ECO:0000256" key="5">
    <source>
        <dbReference type="SAM" id="Phobius"/>
    </source>
</evidence>
<dbReference type="InterPro" id="IPR004481">
    <property type="entry name" value="K/Na/Ca-exchanger"/>
</dbReference>
<feature type="transmembrane region" description="Helical" evidence="5">
    <location>
        <begin position="273"/>
        <end position="293"/>
    </location>
</feature>
<dbReference type="GO" id="GO:0008273">
    <property type="term" value="F:calcium, potassium:sodium antiporter activity"/>
    <property type="evidence" value="ECO:0007669"/>
    <property type="project" value="TreeGrafter"/>
</dbReference>
<dbReference type="AlphaFoldDB" id="A0A5A8F2Q9"/>
<feature type="transmembrane region" description="Helical" evidence="5">
    <location>
        <begin position="101"/>
        <end position="123"/>
    </location>
</feature>
<evidence type="ECO:0000313" key="7">
    <source>
        <dbReference type="EMBL" id="KAA0257779.1"/>
    </source>
</evidence>
<organism evidence="7 8">
    <name type="scientific">Deferribacter autotrophicus</name>
    <dbReference type="NCBI Taxonomy" id="500465"/>
    <lineage>
        <taxon>Bacteria</taxon>
        <taxon>Pseudomonadati</taxon>
        <taxon>Deferribacterota</taxon>
        <taxon>Deferribacteres</taxon>
        <taxon>Deferribacterales</taxon>
        <taxon>Deferribacteraceae</taxon>
        <taxon>Deferribacter</taxon>
    </lineage>
</organism>
<feature type="transmembrane region" description="Helical" evidence="5">
    <location>
        <begin position="305"/>
        <end position="324"/>
    </location>
</feature>